<gene>
    <name evidence="2" type="ORF">C8Q71DRAFT_859849</name>
</gene>
<feature type="compositionally biased region" description="Polar residues" evidence="1">
    <location>
        <begin position="474"/>
        <end position="486"/>
    </location>
</feature>
<feature type="compositionally biased region" description="Low complexity" evidence="1">
    <location>
        <begin position="756"/>
        <end position="765"/>
    </location>
</feature>
<feature type="compositionally biased region" description="Polar residues" evidence="1">
    <location>
        <begin position="23"/>
        <end position="43"/>
    </location>
</feature>
<organism evidence="2 3">
    <name type="scientific">Rhodofomes roseus</name>
    <dbReference type="NCBI Taxonomy" id="34475"/>
    <lineage>
        <taxon>Eukaryota</taxon>
        <taxon>Fungi</taxon>
        <taxon>Dikarya</taxon>
        <taxon>Basidiomycota</taxon>
        <taxon>Agaricomycotina</taxon>
        <taxon>Agaricomycetes</taxon>
        <taxon>Polyporales</taxon>
        <taxon>Rhodofomes</taxon>
    </lineage>
</organism>
<feature type="compositionally biased region" description="Basic and acidic residues" evidence="1">
    <location>
        <begin position="541"/>
        <end position="561"/>
    </location>
</feature>
<dbReference type="EMBL" id="JADCUA010000016">
    <property type="protein sequence ID" value="KAH9834198.1"/>
    <property type="molecule type" value="Genomic_DNA"/>
</dbReference>
<feature type="region of interest" description="Disordered" evidence="1">
    <location>
        <begin position="318"/>
        <end position="622"/>
    </location>
</feature>
<proteinExistence type="predicted"/>
<feature type="compositionally biased region" description="Polar residues" evidence="1">
    <location>
        <begin position="774"/>
        <end position="790"/>
    </location>
</feature>
<evidence type="ECO:0000313" key="2">
    <source>
        <dbReference type="EMBL" id="KAH9834198.1"/>
    </source>
</evidence>
<feature type="compositionally biased region" description="Low complexity" evidence="1">
    <location>
        <begin position="280"/>
        <end position="289"/>
    </location>
</feature>
<evidence type="ECO:0000313" key="3">
    <source>
        <dbReference type="Proteomes" id="UP000814176"/>
    </source>
</evidence>
<feature type="compositionally biased region" description="Basic and acidic residues" evidence="1">
    <location>
        <begin position="358"/>
        <end position="386"/>
    </location>
</feature>
<feature type="compositionally biased region" description="Basic and acidic residues" evidence="1">
    <location>
        <begin position="141"/>
        <end position="158"/>
    </location>
</feature>
<dbReference type="RefSeq" id="XP_047776854.1">
    <property type="nucleotide sequence ID" value="XM_047927705.1"/>
</dbReference>
<feature type="compositionally biased region" description="Basic and acidic residues" evidence="1">
    <location>
        <begin position="123"/>
        <end position="134"/>
    </location>
</feature>
<feature type="compositionally biased region" description="Polar residues" evidence="1">
    <location>
        <begin position="598"/>
        <end position="611"/>
    </location>
</feature>
<feature type="compositionally biased region" description="Polar residues" evidence="1">
    <location>
        <begin position="715"/>
        <end position="724"/>
    </location>
</feature>
<protein>
    <submittedName>
        <fullName evidence="2">Uncharacterized protein</fullName>
    </submittedName>
</protein>
<dbReference type="Proteomes" id="UP000814176">
    <property type="component" value="Unassembled WGS sequence"/>
</dbReference>
<sequence>MPSATWLTRSYWDALSPIRQLERASSSYSGRAHGANTSSSTTAPRGYPPPRSATPCDSPAPAEPSVPIRRPVGTARSHERPSASNARPSALNAGGDLPSRPPPLSHPGRPVTRQPAPVCSRQVRYEGERYRAPRSDGAAASEDRRAGVRARREDDRIARSATRNEPVHAHAQRDAPPTRAGSPHPYEQARTRAHRSEREIQPAARTAPARSPGGPTGASATRRGMEPVRVRDGTVSVSNHVRPLAGLSSPPRPPARLPRLLPMDTLALATRSYRSPAPPSSLDASSSRHPPARALSPCSQGRADVHAYFAAQGQVFEQHRRARALAQQDDSPARPFTLDEPTSEHPSADCTLSPRSRARAEVRAHHERKDRAAEAAWRAHQERWSPDRWPSAPVPPAPAPSRAHRTSIPPGDAPQPTRDPRADAPTSRGPAGPTSAAHPRHSSDTRAPVVHAHHALEGPTDAQAVRVRDAAHSTEYTPASPQTAPARSSGGPVCASSTRREAGATGIRDGTDAVSTRPAHRLPSHGSSVPAERARRPPSTTREKSVSGDLREGCRAERDQRALGSLSSSATSARKGKQARVYAPPSTRPAPPRLADQRLQSTRTLPQSTPITLRRSRARARALPRSRFRTACKLLRPTDTRAHAHSLRSIAGTSDPSALLTVGRPQPMQHARIAAPAPSVKLLNLQNRPNGNATPRERWPAPVRTGQEFEASLRSVQASTSIHPSSALPVAGTNRHDGLRGRHSPPSPSMPGTLDACPPSACSPSVSTDMRRSAPSQAISLPADTESSGLPPQRENLARFWSSFLRKPQALASV</sequence>
<feature type="region of interest" description="Disordered" evidence="1">
    <location>
        <begin position="715"/>
        <end position="793"/>
    </location>
</feature>
<name>A0ABQ8KA11_9APHY</name>
<evidence type="ECO:0000256" key="1">
    <source>
        <dbReference type="SAM" id="MobiDB-lite"/>
    </source>
</evidence>
<feature type="compositionally biased region" description="Low complexity" evidence="1">
    <location>
        <begin position="562"/>
        <end position="573"/>
    </location>
</feature>
<accession>A0ABQ8KA11</accession>
<comment type="caution">
    <text evidence="2">The sequence shown here is derived from an EMBL/GenBank/DDBJ whole genome shotgun (WGS) entry which is preliminary data.</text>
</comment>
<feature type="region of interest" description="Disordered" evidence="1">
    <location>
        <begin position="22"/>
        <end position="299"/>
    </location>
</feature>
<keyword evidence="3" id="KW-1185">Reference proteome</keyword>
<feature type="compositionally biased region" description="Basic and acidic residues" evidence="1">
    <location>
        <begin position="223"/>
        <end position="232"/>
    </location>
</feature>
<reference evidence="2 3" key="1">
    <citation type="journal article" date="2021" name="Environ. Microbiol.">
        <title>Gene family expansions and transcriptome signatures uncover fungal adaptations to wood decay.</title>
        <authorList>
            <person name="Hage H."/>
            <person name="Miyauchi S."/>
            <person name="Viragh M."/>
            <person name="Drula E."/>
            <person name="Min B."/>
            <person name="Chaduli D."/>
            <person name="Navarro D."/>
            <person name="Favel A."/>
            <person name="Norest M."/>
            <person name="Lesage-Meessen L."/>
            <person name="Balint B."/>
            <person name="Merenyi Z."/>
            <person name="de Eugenio L."/>
            <person name="Morin E."/>
            <person name="Martinez A.T."/>
            <person name="Baldrian P."/>
            <person name="Stursova M."/>
            <person name="Martinez M.J."/>
            <person name="Novotny C."/>
            <person name="Magnuson J.K."/>
            <person name="Spatafora J.W."/>
            <person name="Maurice S."/>
            <person name="Pangilinan J."/>
            <person name="Andreopoulos W."/>
            <person name="LaButti K."/>
            <person name="Hundley H."/>
            <person name="Na H."/>
            <person name="Kuo A."/>
            <person name="Barry K."/>
            <person name="Lipzen A."/>
            <person name="Henrissat B."/>
            <person name="Riley R."/>
            <person name="Ahrendt S."/>
            <person name="Nagy L.G."/>
            <person name="Grigoriev I.V."/>
            <person name="Martin F."/>
            <person name="Rosso M.N."/>
        </authorList>
    </citation>
    <scope>NUCLEOTIDE SEQUENCE [LARGE SCALE GENOMIC DNA]</scope>
    <source>
        <strain evidence="2 3">CIRM-BRFM 1785</strain>
    </source>
</reference>
<dbReference type="GeneID" id="72008437"/>
<feature type="compositionally biased region" description="Basic and acidic residues" evidence="1">
    <location>
        <begin position="187"/>
        <end position="200"/>
    </location>
</feature>